<dbReference type="GO" id="GO:0016747">
    <property type="term" value="F:acyltransferase activity, transferring groups other than amino-acyl groups"/>
    <property type="evidence" value="ECO:0007669"/>
    <property type="project" value="InterPro"/>
</dbReference>
<dbReference type="SUPFAM" id="SSF55729">
    <property type="entry name" value="Acyl-CoA N-acyltransferases (Nat)"/>
    <property type="match status" value="1"/>
</dbReference>
<evidence type="ECO:0000259" key="1">
    <source>
        <dbReference type="Pfam" id="PF13302"/>
    </source>
</evidence>
<proteinExistence type="predicted"/>
<keyword evidence="2" id="KW-0808">Transferase</keyword>
<dbReference type="InterPro" id="IPR000182">
    <property type="entry name" value="GNAT_dom"/>
</dbReference>
<dbReference type="OrthoDB" id="5295305at2"/>
<gene>
    <name evidence="2" type="ORF">DBZ36_13160</name>
</gene>
<dbReference type="PANTHER" id="PTHR43610">
    <property type="entry name" value="BLL6696 PROTEIN"/>
    <property type="match status" value="1"/>
</dbReference>
<dbReference type="RefSeq" id="WP_120355426.1">
    <property type="nucleotide sequence ID" value="NZ_RAQO01000007.1"/>
</dbReference>
<protein>
    <submittedName>
        <fullName evidence="2">N-acetyltransferase</fullName>
    </submittedName>
</protein>
<dbReference type="EMBL" id="RAQO01000007">
    <property type="protein sequence ID" value="RKF17402.1"/>
    <property type="molecule type" value="Genomic_DNA"/>
</dbReference>
<dbReference type="Proteomes" id="UP000286482">
    <property type="component" value="Unassembled WGS sequence"/>
</dbReference>
<dbReference type="InterPro" id="IPR016181">
    <property type="entry name" value="Acyl_CoA_acyltransferase"/>
</dbReference>
<name>A0A420E9Q0_9ALTE</name>
<dbReference type="Gene3D" id="3.40.630.30">
    <property type="match status" value="1"/>
</dbReference>
<sequence length="198" mass="22437">MDQLRWLQPTPLVGETVSLLPLQASHSAALVSAAADGDLDKLWYTSVPNQERIQSYIDTALHQQQLGLALPFVVVDNASQQVIGSTRYCNAEPHNQRLEIGYTWYAKSFQRSAVNTECKLLLLEHAFERLSSIAVEFRTHWHNQRSRQAIARLGAKQDGVLRNHSCSADGVYRDTVVFSIINHEWPVVKRSLQFKLEV</sequence>
<comment type="caution">
    <text evidence="2">The sequence shown here is derived from an EMBL/GenBank/DDBJ whole genome shotgun (WGS) entry which is preliminary data.</text>
</comment>
<keyword evidence="3" id="KW-1185">Reference proteome</keyword>
<feature type="domain" description="N-acetyltransferase" evidence="1">
    <location>
        <begin position="19"/>
        <end position="156"/>
    </location>
</feature>
<dbReference type="Pfam" id="PF13302">
    <property type="entry name" value="Acetyltransf_3"/>
    <property type="match status" value="1"/>
</dbReference>
<evidence type="ECO:0000313" key="3">
    <source>
        <dbReference type="Proteomes" id="UP000286482"/>
    </source>
</evidence>
<dbReference type="PANTHER" id="PTHR43610:SF1">
    <property type="entry name" value="N-ACETYLTRANSFERASE DOMAIN-CONTAINING PROTEIN"/>
    <property type="match status" value="1"/>
</dbReference>
<organism evidence="2 3">
    <name type="scientific">Alginatibacterium sediminis</name>
    <dbReference type="NCBI Taxonomy" id="2164068"/>
    <lineage>
        <taxon>Bacteria</taxon>
        <taxon>Pseudomonadati</taxon>
        <taxon>Pseudomonadota</taxon>
        <taxon>Gammaproteobacteria</taxon>
        <taxon>Alteromonadales</taxon>
        <taxon>Alteromonadaceae</taxon>
        <taxon>Alginatibacterium</taxon>
    </lineage>
</organism>
<accession>A0A420E9Q0</accession>
<evidence type="ECO:0000313" key="2">
    <source>
        <dbReference type="EMBL" id="RKF17402.1"/>
    </source>
</evidence>
<reference evidence="2 3" key="1">
    <citation type="submission" date="2018-09" db="EMBL/GenBank/DDBJ databases">
        <authorList>
            <person name="Wang Z."/>
        </authorList>
    </citation>
    <scope>NUCLEOTIDE SEQUENCE [LARGE SCALE GENOMIC DNA]</scope>
    <source>
        <strain evidence="2 3">ALS 81</strain>
    </source>
</reference>
<dbReference type="AlphaFoldDB" id="A0A420E9Q0"/>